<feature type="compositionally biased region" description="Basic residues" evidence="1">
    <location>
        <begin position="11"/>
        <end position="22"/>
    </location>
</feature>
<accession>A0A1Y2HFT4</accession>
<feature type="compositionally biased region" description="Basic residues" evidence="1">
    <location>
        <begin position="37"/>
        <end position="60"/>
    </location>
</feature>
<organism evidence="2 3">
    <name type="scientific">Catenaria anguillulae PL171</name>
    <dbReference type="NCBI Taxonomy" id="765915"/>
    <lineage>
        <taxon>Eukaryota</taxon>
        <taxon>Fungi</taxon>
        <taxon>Fungi incertae sedis</taxon>
        <taxon>Blastocladiomycota</taxon>
        <taxon>Blastocladiomycetes</taxon>
        <taxon>Blastocladiales</taxon>
        <taxon>Catenariaceae</taxon>
        <taxon>Catenaria</taxon>
    </lineage>
</organism>
<dbReference type="EMBL" id="MCFL01000036">
    <property type="protein sequence ID" value="ORZ33447.1"/>
    <property type="molecule type" value="Genomic_DNA"/>
</dbReference>
<evidence type="ECO:0000256" key="1">
    <source>
        <dbReference type="SAM" id="MobiDB-lite"/>
    </source>
</evidence>
<feature type="region of interest" description="Disordered" evidence="1">
    <location>
        <begin position="1"/>
        <end position="60"/>
    </location>
</feature>
<reference evidence="2 3" key="1">
    <citation type="submission" date="2016-07" db="EMBL/GenBank/DDBJ databases">
        <title>Pervasive Adenine N6-methylation of Active Genes in Fungi.</title>
        <authorList>
            <consortium name="DOE Joint Genome Institute"/>
            <person name="Mondo S.J."/>
            <person name="Dannebaum R.O."/>
            <person name="Kuo R.C."/>
            <person name="Labutti K."/>
            <person name="Haridas S."/>
            <person name="Kuo A."/>
            <person name="Salamov A."/>
            <person name="Ahrendt S.R."/>
            <person name="Lipzen A."/>
            <person name="Sullivan W."/>
            <person name="Andreopoulos W.B."/>
            <person name="Clum A."/>
            <person name="Lindquist E."/>
            <person name="Daum C."/>
            <person name="Ramamoorthy G.K."/>
            <person name="Gryganskyi A."/>
            <person name="Culley D."/>
            <person name="Magnuson J.K."/>
            <person name="James T.Y."/>
            <person name="O'Malley M.A."/>
            <person name="Stajich J.E."/>
            <person name="Spatafora J.W."/>
            <person name="Visel A."/>
            <person name="Grigoriev I.V."/>
        </authorList>
    </citation>
    <scope>NUCLEOTIDE SEQUENCE [LARGE SCALE GENOMIC DNA]</scope>
    <source>
        <strain evidence="2 3">PL171</strain>
    </source>
</reference>
<dbReference type="AlphaFoldDB" id="A0A1Y2HFT4"/>
<name>A0A1Y2HFT4_9FUNG</name>
<evidence type="ECO:0000313" key="3">
    <source>
        <dbReference type="Proteomes" id="UP000193411"/>
    </source>
</evidence>
<proteinExistence type="predicted"/>
<evidence type="ECO:0000313" key="2">
    <source>
        <dbReference type="EMBL" id="ORZ33447.1"/>
    </source>
</evidence>
<dbReference type="Proteomes" id="UP000193411">
    <property type="component" value="Unassembled WGS sequence"/>
</dbReference>
<comment type="caution">
    <text evidence="2">The sequence shown here is derived from an EMBL/GenBank/DDBJ whole genome shotgun (WGS) entry which is preliminary data.</text>
</comment>
<gene>
    <name evidence="2" type="ORF">BCR44DRAFT_1438514</name>
</gene>
<keyword evidence="3" id="KW-1185">Reference proteome</keyword>
<protein>
    <submittedName>
        <fullName evidence="2">Uncharacterized protein</fullName>
    </submittedName>
</protein>
<sequence>MSTVVQYEKAARRHSIINRRRNTVAGMNSKDRQPASRTKKKSTTRNPRRCQVKSSRRGRG</sequence>